<dbReference type="PROSITE" id="PS50850">
    <property type="entry name" value="MFS"/>
    <property type="match status" value="1"/>
</dbReference>
<comment type="similarity">
    <text evidence="2">Belongs to the major facilitator superfamily.</text>
</comment>
<dbReference type="GO" id="GO:0022857">
    <property type="term" value="F:transmembrane transporter activity"/>
    <property type="evidence" value="ECO:0007669"/>
    <property type="project" value="InterPro"/>
</dbReference>
<protein>
    <submittedName>
        <fullName evidence="9">MFS transporter</fullName>
    </submittedName>
</protein>
<sequence>MEIKMKKHTTMEIIAILSLSLLLTATLSISGIIPSLIKEFPDYSRSSIELLVSVSSIATTIMVGLNPFISRFLSEQVSVTVGLLMVGLAGVAPLGLSTYEEILIARILVGIGIGLLNTRAVSLIGERFTGAQRSKLLGFRGSAETLGQTVLTIISGQLLLISWNSSFLIYSVAFLVLFLYWGFVPKDEKLTLEKDLTAASKSNHHLNKEQAKIIALHALLANILITVTVSTIIRVPSMITELNIGTMLQANRMISIFMFAGFLSGIVFGQVMTYFKKNVIPLFLFLSAVGLLMIGLFSQIFLISIGAFIVGFALSICVAWVFNSLSNVLPKEVLSTGNSIALFGSNLGAAITPFVLKLIGFINDDLRFSFIFQAVVLIAIAVLILFTIRKKED</sequence>
<keyword evidence="3" id="KW-0813">Transport</keyword>
<evidence type="ECO:0000313" key="10">
    <source>
        <dbReference type="Proteomes" id="UP000310506"/>
    </source>
</evidence>
<feature type="transmembrane region" description="Helical" evidence="7">
    <location>
        <begin position="282"/>
        <end position="302"/>
    </location>
</feature>
<feature type="transmembrane region" description="Helical" evidence="7">
    <location>
        <begin position="77"/>
        <end position="96"/>
    </location>
</feature>
<dbReference type="InterPro" id="IPR005829">
    <property type="entry name" value="Sugar_transporter_CS"/>
</dbReference>
<feature type="transmembrane region" description="Helical" evidence="7">
    <location>
        <begin position="102"/>
        <end position="124"/>
    </location>
</feature>
<dbReference type="PANTHER" id="PTHR23514:SF3">
    <property type="entry name" value="BYPASS OF STOP CODON PROTEIN 6"/>
    <property type="match status" value="1"/>
</dbReference>
<dbReference type="Gene3D" id="1.20.1250.20">
    <property type="entry name" value="MFS general substrate transporter like domains"/>
    <property type="match status" value="2"/>
</dbReference>
<evidence type="ECO:0000256" key="2">
    <source>
        <dbReference type="ARBA" id="ARBA00008335"/>
    </source>
</evidence>
<evidence type="ECO:0000259" key="8">
    <source>
        <dbReference type="PROSITE" id="PS50850"/>
    </source>
</evidence>
<dbReference type="InterPro" id="IPR020846">
    <property type="entry name" value="MFS_dom"/>
</dbReference>
<feature type="transmembrane region" description="Helical" evidence="7">
    <location>
        <begin position="213"/>
        <end position="233"/>
    </location>
</feature>
<feature type="transmembrane region" description="Helical" evidence="7">
    <location>
        <begin position="253"/>
        <end position="275"/>
    </location>
</feature>
<gene>
    <name evidence="9" type="ORF">ESZ54_08360</name>
</gene>
<dbReference type="Pfam" id="PF07690">
    <property type="entry name" value="MFS_1"/>
    <property type="match status" value="1"/>
</dbReference>
<keyword evidence="5 7" id="KW-1133">Transmembrane helix</keyword>
<reference evidence="9 10" key="1">
    <citation type="submission" date="2019-01" db="EMBL/GenBank/DDBJ databases">
        <title>Vagococcus silagei sp. nov. isolated from brewer's grain.</title>
        <authorList>
            <person name="Guu J.-R."/>
        </authorList>
    </citation>
    <scope>NUCLEOTIDE SEQUENCE [LARGE SCALE GENOMIC DNA]</scope>
    <source>
        <strain evidence="9 10">2B-2</strain>
    </source>
</reference>
<dbReference type="AlphaFoldDB" id="A0A4V3TV02"/>
<proteinExistence type="inferred from homology"/>
<dbReference type="EMBL" id="SDGV01000017">
    <property type="protein sequence ID" value="THB60969.1"/>
    <property type="molecule type" value="Genomic_DNA"/>
</dbReference>
<evidence type="ECO:0000256" key="3">
    <source>
        <dbReference type="ARBA" id="ARBA00022448"/>
    </source>
</evidence>
<dbReference type="InterPro" id="IPR036259">
    <property type="entry name" value="MFS_trans_sf"/>
</dbReference>
<feature type="transmembrane region" description="Helical" evidence="7">
    <location>
        <begin position="167"/>
        <end position="184"/>
    </location>
</feature>
<evidence type="ECO:0000256" key="7">
    <source>
        <dbReference type="SAM" id="Phobius"/>
    </source>
</evidence>
<dbReference type="OrthoDB" id="1650550at2"/>
<feature type="transmembrane region" description="Helical" evidence="7">
    <location>
        <begin position="368"/>
        <end position="388"/>
    </location>
</feature>
<feature type="transmembrane region" description="Helical" evidence="7">
    <location>
        <begin position="46"/>
        <end position="65"/>
    </location>
</feature>
<comment type="caution">
    <text evidence="9">The sequence shown here is derived from an EMBL/GenBank/DDBJ whole genome shotgun (WGS) entry which is preliminary data.</text>
</comment>
<evidence type="ECO:0000256" key="4">
    <source>
        <dbReference type="ARBA" id="ARBA00022692"/>
    </source>
</evidence>
<keyword evidence="4 7" id="KW-0812">Transmembrane</keyword>
<evidence type="ECO:0000256" key="5">
    <source>
        <dbReference type="ARBA" id="ARBA00022989"/>
    </source>
</evidence>
<evidence type="ECO:0000256" key="6">
    <source>
        <dbReference type="ARBA" id="ARBA00023136"/>
    </source>
</evidence>
<keyword evidence="6 7" id="KW-0472">Membrane</keyword>
<feature type="domain" description="Major facilitator superfamily (MFS) profile" evidence="8">
    <location>
        <begin position="11"/>
        <end position="392"/>
    </location>
</feature>
<comment type="subcellular location">
    <subcellularLocation>
        <location evidence="1">Cell membrane</location>
        <topology evidence="1">Multi-pass membrane protein</topology>
    </subcellularLocation>
</comment>
<name>A0A4V3TV02_9ENTE</name>
<feature type="transmembrane region" description="Helical" evidence="7">
    <location>
        <begin position="340"/>
        <end position="362"/>
    </location>
</feature>
<dbReference type="SUPFAM" id="SSF103473">
    <property type="entry name" value="MFS general substrate transporter"/>
    <property type="match status" value="1"/>
</dbReference>
<feature type="transmembrane region" description="Helical" evidence="7">
    <location>
        <begin position="308"/>
        <end position="328"/>
    </location>
</feature>
<evidence type="ECO:0000313" key="9">
    <source>
        <dbReference type="EMBL" id="THB60969.1"/>
    </source>
</evidence>
<accession>A0A4V3TV02</accession>
<dbReference type="GO" id="GO:0005886">
    <property type="term" value="C:plasma membrane"/>
    <property type="evidence" value="ECO:0007669"/>
    <property type="project" value="UniProtKB-SubCell"/>
</dbReference>
<keyword evidence="10" id="KW-1185">Reference proteome</keyword>
<dbReference type="InterPro" id="IPR011701">
    <property type="entry name" value="MFS"/>
</dbReference>
<dbReference type="InterPro" id="IPR051788">
    <property type="entry name" value="MFS_Transporter"/>
</dbReference>
<organism evidence="9 10">
    <name type="scientific">Vagococcus silagei</name>
    <dbReference type="NCBI Taxonomy" id="2508885"/>
    <lineage>
        <taxon>Bacteria</taxon>
        <taxon>Bacillati</taxon>
        <taxon>Bacillota</taxon>
        <taxon>Bacilli</taxon>
        <taxon>Lactobacillales</taxon>
        <taxon>Enterococcaceae</taxon>
        <taxon>Vagococcus</taxon>
    </lineage>
</organism>
<evidence type="ECO:0000256" key="1">
    <source>
        <dbReference type="ARBA" id="ARBA00004651"/>
    </source>
</evidence>
<dbReference type="PANTHER" id="PTHR23514">
    <property type="entry name" value="BYPASS OF STOP CODON PROTEIN 6"/>
    <property type="match status" value="1"/>
</dbReference>
<dbReference type="Proteomes" id="UP000310506">
    <property type="component" value="Unassembled WGS sequence"/>
</dbReference>
<dbReference type="PROSITE" id="PS00217">
    <property type="entry name" value="SUGAR_TRANSPORT_2"/>
    <property type="match status" value="1"/>
</dbReference>